<dbReference type="RefSeq" id="XP_016256593.1">
    <property type="nucleotide sequence ID" value="XM_016413033.1"/>
</dbReference>
<dbReference type="InterPro" id="IPR029045">
    <property type="entry name" value="ClpP/crotonase-like_dom_sf"/>
</dbReference>
<keyword evidence="5" id="KW-1185">Reference proteome</keyword>
<dbReference type="SUPFAM" id="SSF52096">
    <property type="entry name" value="ClpP/crotonase"/>
    <property type="match status" value="1"/>
</dbReference>
<dbReference type="GO" id="GO:0005777">
    <property type="term" value="C:peroxisome"/>
    <property type="evidence" value="ECO:0007669"/>
    <property type="project" value="UniProtKB-SubCell"/>
</dbReference>
<dbReference type="InterPro" id="IPR014748">
    <property type="entry name" value="Enoyl-CoA_hydra_C"/>
</dbReference>
<dbReference type="PANTHER" id="PTHR43684:SF1">
    <property type="entry name" value="ENOYL-COA DELTA ISOMERASE 2"/>
    <property type="match status" value="1"/>
</dbReference>
<organism evidence="4 5">
    <name type="scientific">Exophiala oligosperma</name>
    <dbReference type="NCBI Taxonomy" id="215243"/>
    <lineage>
        <taxon>Eukaryota</taxon>
        <taxon>Fungi</taxon>
        <taxon>Dikarya</taxon>
        <taxon>Ascomycota</taxon>
        <taxon>Pezizomycotina</taxon>
        <taxon>Eurotiomycetes</taxon>
        <taxon>Chaetothyriomycetidae</taxon>
        <taxon>Chaetothyriales</taxon>
        <taxon>Herpotrichiellaceae</taxon>
        <taxon>Exophiala</taxon>
    </lineage>
</organism>
<comment type="subcellular location">
    <subcellularLocation>
        <location evidence="1">Peroxisome</location>
    </subcellularLocation>
</comment>
<dbReference type="Proteomes" id="UP000053342">
    <property type="component" value="Unassembled WGS sequence"/>
</dbReference>
<dbReference type="Pfam" id="PF00378">
    <property type="entry name" value="ECH_1"/>
    <property type="match status" value="1"/>
</dbReference>
<dbReference type="Gene3D" id="1.10.12.10">
    <property type="entry name" value="Lyase 2-enoyl-coa Hydratase, Chain A, domain 2"/>
    <property type="match status" value="1"/>
</dbReference>
<dbReference type="Gene3D" id="3.90.226.10">
    <property type="entry name" value="2-enoyl-CoA Hydratase, Chain A, domain 1"/>
    <property type="match status" value="1"/>
</dbReference>
<dbReference type="OrthoDB" id="448450at2759"/>
<dbReference type="GeneID" id="27363444"/>
<dbReference type="PANTHER" id="PTHR43684">
    <property type="match status" value="1"/>
</dbReference>
<keyword evidence="2" id="KW-0576">Peroxisome</keyword>
<dbReference type="CDD" id="cd06558">
    <property type="entry name" value="crotonase-like"/>
    <property type="match status" value="1"/>
</dbReference>
<dbReference type="InterPro" id="IPR051053">
    <property type="entry name" value="ECH/Chromodomain_protein"/>
</dbReference>
<accession>A0A0D2BFT9</accession>
<sequence>MSCPLPRLNCISLELFGSVALVKLIRPQNGNSLNHETFQDMLTATRWAIDNPNVRILIQTGEGKYFTTGLDLLDANSQSYDSILPEATIQVLDAYHKLLISTDKILIAAVNGPGVGYGLTSIALFDLVYSVPEAYFFVPFVKWGLCAEACSSFTLPYVLGRQRASKLLLAQDRISAEELRGAGLISELVNGHELMSVVMDTASRLVELPPDSLIVNKRLMMLPHRERLLQANTAELKALRERVRSHEAKSAIKGFIKAQRNQNSVQSKL</sequence>
<evidence type="ECO:0008006" key="6">
    <source>
        <dbReference type="Google" id="ProtNLM"/>
    </source>
</evidence>
<dbReference type="InterPro" id="IPR001753">
    <property type="entry name" value="Enoyl-CoA_hydra/iso"/>
</dbReference>
<proteinExistence type="predicted"/>
<evidence type="ECO:0000256" key="3">
    <source>
        <dbReference type="ARBA" id="ARBA00023235"/>
    </source>
</evidence>
<dbReference type="AlphaFoldDB" id="A0A0D2BFT9"/>
<name>A0A0D2BFT9_9EURO</name>
<keyword evidence="3" id="KW-0413">Isomerase</keyword>
<gene>
    <name evidence="4" type="ORF">PV06_11370</name>
</gene>
<dbReference type="STRING" id="215243.A0A0D2BFT9"/>
<evidence type="ECO:0000256" key="1">
    <source>
        <dbReference type="ARBA" id="ARBA00004275"/>
    </source>
</evidence>
<dbReference type="GO" id="GO:0004165">
    <property type="term" value="F:delta(3)-delta(2)-enoyl-CoA isomerase activity"/>
    <property type="evidence" value="ECO:0007669"/>
    <property type="project" value="UniProtKB-ARBA"/>
</dbReference>
<protein>
    <recommendedName>
        <fullName evidence="6">Enoyl-CoA hydratase</fullName>
    </recommendedName>
</protein>
<evidence type="ECO:0000313" key="5">
    <source>
        <dbReference type="Proteomes" id="UP000053342"/>
    </source>
</evidence>
<dbReference type="HOGENOM" id="CLU_009834_7_2_1"/>
<dbReference type="EMBL" id="KN847360">
    <property type="protein sequence ID" value="KIW36377.1"/>
    <property type="molecule type" value="Genomic_DNA"/>
</dbReference>
<reference evidence="4 5" key="1">
    <citation type="submission" date="2015-01" db="EMBL/GenBank/DDBJ databases">
        <title>The Genome Sequence of Exophiala oligosperma CBS72588.</title>
        <authorList>
            <consortium name="The Broad Institute Genomics Platform"/>
            <person name="Cuomo C."/>
            <person name="de Hoog S."/>
            <person name="Gorbushina A."/>
            <person name="Stielow B."/>
            <person name="Teixiera M."/>
            <person name="Abouelleil A."/>
            <person name="Chapman S.B."/>
            <person name="Priest M."/>
            <person name="Young S.K."/>
            <person name="Wortman J."/>
            <person name="Nusbaum C."/>
            <person name="Birren B."/>
        </authorList>
    </citation>
    <scope>NUCLEOTIDE SEQUENCE [LARGE SCALE GENOMIC DNA]</scope>
    <source>
        <strain evidence="4 5">CBS 72588</strain>
    </source>
</reference>
<evidence type="ECO:0000313" key="4">
    <source>
        <dbReference type="EMBL" id="KIW36377.1"/>
    </source>
</evidence>
<dbReference type="VEuPathDB" id="FungiDB:PV06_11370"/>
<evidence type="ECO:0000256" key="2">
    <source>
        <dbReference type="ARBA" id="ARBA00023140"/>
    </source>
</evidence>